<comment type="similarity">
    <text evidence="1">Belongs to the SMC family. SbcC subfamily.</text>
</comment>
<dbReference type="PANTHER" id="PTHR32114">
    <property type="entry name" value="ABC TRANSPORTER ABCH.3"/>
    <property type="match status" value="1"/>
</dbReference>
<evidence type="ECO:0000313" key="6">
    <source>
        <dbReference type="EMBL" id="EHE98238.1"/>
    </source>
</evidence>
<evidence type="ECO:0000256" key="1">
    <source>
        <dbReference type="ARBA" id="ARBA00006930"/>
    </source>
</evidence>
<dbReference type="eggNOG" id="COG1196">
    <property type="taxonomic scope" value="Bacteria"/>
</dbReference>
<dbReference type="PATRIC" id="fig|742733.3.peg.3167"/>
<dbReference type="InterPro" id="IPR038729">
    <property type="entry name" value="Rad50/SbcC_AAA"/>
</dbReference>
<dbReference type="Pfam" id="PF13476">
    <property type="entry name" value="AAA_23"/>
    <property type="match status" value="1"/>
</dbReference>
<organism evidence="6 7">
    <name type="scientific">[Clostridium] citroniae WAL-17108</name>
    <dbReference type="NCBI Taxonomy" id="742733"/>
    <lineage>
        <taxon>Bacteria</taxon>
        <taxon>Bacillati</taxon>
        <taxon>Bacillota</taxon>
        <taxon>Clostridia</taxon>
        <taxon>Lachnospirales</taxon>
        <taxon>Lachnospiraceae</taxon>
        <taxon>Enterocloster</taxon>
    </lineage>
</organism>
<proteinExistence type="inferred from homology"/>
<name>G5HKD8_9FIRM</name>
<keyword evidence="4" id="KW-0175">Coiled coil</keyword>
<accession>G5HKD8</accession>
<dbReference type="Proteomes" id="UP000003763">
    <property type="component" value="Unassembled WGS sequence"/>
</dbReference>
<comment type="subunit">
    <text evidence="2">Heterodimer of SbcC and SbcD.</text>
</comment>
<evidence type="ECO:0000259" key="5">
    <source>
        <dbReference type="Pfam" id="PF13476"/>
    </source>
</evidence>
<comment type="caution">
    <text evidence="6">The sequence shown here is derived from an EMBL/GenBank/DDBJ whole genome shotgun (WGS) entry which is preliminary data.</text>
</comment>
<dbReference type="GO" id="GO:0016887">
    <property type="term" value="F:ATP hydrolysis activity"/>
    <property type="evidence" value="ECO:0007669"/>
    <property type="project" value="InterPro"/>
</dbReference>
<feature type="coiled-coil region" evidence="4">
    <location>
        <begin position="239"/>
        <end position="307"/>
    </location>
</feature>
<dbReference type="SUPFAM" id="SSF52540">
    <property type="entry name" value="P-loop containing nucleoside triphosphate hydrolases"/>
    <property type="match status" value="1"/>
</dbReference>
<reference evidence="6 7" key="1">
    <citation type="submission" date="2011-08" db="EMBL/GenBank/DDBJ databases">
        <title>The Genome Sequence of Clostridium citroniae WAL-17108.</title>
        <authorList>
            <consortium name="The Broad Institute Genome Sequencing Platform"/>
            <person name="Earl A."/>
            <person name="Ward D."/>
            <person name="Feldgarden M."/>
            <person name="Gevers D."/>
            <person name="Finegold S.M."/>
            <person name="Summanen P.H."/>
            <person name="Molitoris D.R."/>
            <person name="Vaisanen M.L."/>
            <person name="Daigneault M."/>
            <person name="Allen-Vercoe E."/>
            <person name="Young S.K."/>
            <person name="Zeng Q."/>
            <person name="Gargeya S."/>
            <person name="Fitzgerald M."/>
            <person name="Haas B."/>
            <person name="Abouelleil A."/>
            <person name="Alvarado L."/>
            <person name="Arachchi H.M."/>
            <person name="Berlin A."/>
            <person name="Brown A."/>
            <person name="Chapman S.B."/>
            <person name="Chen Z."/>
            <person name="Dunbar C."/>
            <person name="Freedman E."/>
            <person name="Gearin G."/>
            <person name="Gellesch M."/>
            <person name="Goldberg J."/>
            <person name="Griggs A."/>
            <person name="Gujja S."/>
            <person name="Heiman D."/>
            <person name="Howarth C."/>
            <person name="Larson L."/>
            <person name="Lui A."/>
            <person name="MacDonald P.J.P."/>
            <person name="Montmayeur A."/>
            <person name="Murphy C."/>
            <person name="Neiman D."/>
            <person name="Pearson M."/>
            <person name="Priest M."/>
            <person name="Roberts A."/>
            <person name="Saif S."/>
            <person name="Shea T."/>
            <person name="Shenoy N."/>
            <person name="Sisk P."/>
            <person name="Stolte C."/>
            <person name="Sykes S."/>
            <person name="Wortman J."/>
            <person name="Nusbaum C."/>
            <person name="Birren B."/>
        </authorList>
    </citation>
    <scope>NUCLEOTIDE SEQUENCE [LARGE SCALE GENOMIC DNA]</scope>
    <source>
        <strain evidence="6 7">WAL-17108</strain>
    </source>
</reference>
<evidence type="ECO:0000256" key="3">
    <source>
        <dbReference type="ARBA" id="ARBA00013368"/>
    </source>
</evidence>
<evidence type="ECO:0000313" key="7">
    <source>
        <dbReference type="Proteomes" id="UP000003763"/>
    </source>
</evidence>
<dbReference type="RefSeq" id="WP_007863431.1">
    <property type="nucleotide sequence ID" value="NZ_JH376422.1"/>
</dbReference>
<sequence>MKFKQITIVNFMRYKGENILRFSTDDKMNVTAILGNNTFGKTTIAQAFRWGLYGEVITTNYAKKEKAVLLNNEIIAELGINTPGEVRVEITVSDHVGEIEHEYKFIRRQSFKKTSPNPNNYDIAPISKARLTVQISKNGVPAEDGVIDNDYDGKRPAGYVQDIINNMFPEKLSNYFFFDGERWNESKNKTDEVKRSINTILGVSSILKIKEHLKDGNRDYKTTVYKRLNSSIKGSSTESQELKSRISDYESRIAKLEKDKENYIQDIKAAEDDRDIFGEILENNHTAEEDQNELKRLESRIESNTRHMESCYRDFIKLFSSCDKLLVSELIPSIERVLKQIDLEGKDIPGVTSDTIDWLIDSGKCLCGEELIPGQSHYEALMKLREEVYPNKIGGPAKLLRSRLDEWANQTAIFVEDIHDKAKEYEDFREEIERDLRKRDKLEERIDRSQNLQEVRKKYNKAKQNIADASRKKGEVEGKIISYQTNIIGLSGQLKQLEQQDKINKPIYRALEYVNELYAIAVKDVEKLERPTIRELNAIIAENFEKMFNSKDKYACLEDDYKIHMYYRSVGGFSDYEETNLSNGELIAINFVYIVSILELAKMRQEKEHGTSGILKLPLVLDAPFSNLSNENTHLIANKLPEFAEQVIIFMLDKDWEASGLRHYTLPDYCYRISRDFAENSSTIAPNGGEF</sequence>
<dbReference type="PANTHER" id="PTHR32114:SF2">
    <property type="entry name" value="ABC TRANSPORTER ABCH.3"/>
    <property type="match status" value="1"/>
</dbReference>
<dbReference type="Gene3D" id="3.40.50.300">
    <property type="entry name" value="P-loop containing nucleotide triphosphate hydrolases"/>
    <property type="match status" value="2"/>
</dbReference>
<protein>
    <recommendedName>
        <fullName evidence="3">Nuclease SbcCD subunit C</fullName>
    </recommendedName>
</protein>
<evidence type="ECO:0000256" key="4">
    <source>
        <dbReference type="SAM" id="Coils"/>
    </source>
</evidence>
<dbReference type="AlphaFoldDB" id="G5HKD8"/>
<dbReference type="InterPro" id="IPR027417">
    <property type="entry name" value="P-loop_NTPase"/>
</dbReference>
<feature type="domain" description="Rad50/SbcC-type AAA" evidence="5">
    <location>
        <begin position="5"/>
        <end position="302"/>
    </location>
</feature>
<dbReference type="GO" id="GO:0006302">
    <property type="term" value="P:double-strand break repair"/>
    <property type="evidence" value="ECO:0007669"/>
    <property type="project" value="InterPro"/>
</dbReference>
<dbReference type="EMBL" id="ADLJ01000024">
    <property type="protein sequence ID" value="EHE98238.1"/>
    <property type="molecule type" value="Genomic_DNA"/>
</dbReference>
<feature type="coiled-coil region" evidence="4">
    <location>
        <begin position="415"/>
        <end position="500"/>
    </location>
</feature>
<evidence type="ECO:0000256" key="2">
    <source>
        <dbReference type="ARBA" id="ARBA00011322"/>
    </source>
</evidence>
<dbReference type="HOGENOM" id="CLU_024631_1_0_9"/>
<gene>
    <name evidence="6" type="ORF">HMPREF9469_03050</name>
</gene>